<reference evidence="1 2" key="1">
    <citation type="journal article" date="2022" name="Plant J.">
        <title>Chromosome-level genome of Camellia lanceoleosa provides a valuable resource for understanding genome evolution and self-incompatibility.</title>
        <authorList>
            <person name="Gong W."/>
            <person name="Xiao S."/>
            <person name="Wang L."/>
            <person name="Liao Z."/>
            <person name="Chang Y."/>
            <person name="Mo W."/>
            <person name="Hu G."/>
            <person name="Li W."/>
            <person name="Zhao G."/>
            <person name="Zhu H."/>
            <person name="Hu X."/>
            <person name="Ji K."/>
            <person name="Xiang X."/>
            <person name="Song Q."/>
            <person name="Yuan D."/>
            <person name="Jin S."/>
            <person name="Zhang L."/>
        </authorList>
    </citation>
    <scope>NUCLEOTIDE SEQUENCE [LARGE SCALE GENOMIC DNA]</scope>
    <source>
        <strain evidence="1">SQ_2022a</strain>
    </source>
</reference>
<comment type="caution">
    <text evidence="1">The sequence shown here is derived from an EMBL/GenBank/DDBJ whole genome shotgun (WGS) entry which is preliminary data.</text>
</comment>
<dbReference type="EMBL" id="CM045760">
    <property type="protein sequence ID" value="KAI8027293.1"/>
    <property type="molecule type" value="Genomic_DNA"/>
</dbReference>
<evidence type="ECO:0000313" key="1">
    <source>
        <dbReference type="EMBL" id="KAI8027293.1"/>
    </source>
</evidence>
<sequence length="147" mass="16558">MRKSSRSNGGEVEWGNSDQLDQILKRHPGGFDLFLHIREEGNRKFLLAYVSRAKVIDAMVISEANEDVSLGSWFIGLEVEHIDEKYNVSTLALLGRDPVFDQYREMSIVGGTGFFRLARGIATASTYSFNTTSNNAVLEFHVIVIHY</sequence>
<proteinExistence type="predicted"/>
<accession>A0ACC0IQB3</accession>
<dbReference type="Proteomes" id="UP001060215">
    <property type="component" value="Chromosome 3"/>
</dbReference>
<gene>
    <name evidence="1" type="ORF">LOK49_LG02G03858</name>
</gene>
<protein>
    <submittedName>
        <fullName evidence="1">Dirigent protein 19</fullName>
    </submittedName>
</protein>
<evidence type="ECO:0000313" key="2">
    <source>
        <dbReference type="Proteomes" id="UP001060215"/>
    </source>
</evidence>
<organism evidence="1 2">
    <name type="scientific">Camellia lanceoleosa</name>
    <dbReference type="NCBI Taxonomy" id="1840588"/>
    <lineage>
        <taxon>Eukaryota</taxon>
        <taxon>Viridiplantae</taxon>
        <taxon>Streptophyta</taxon>
        <taxon>Embryophyta</taxon>
        <taxon>Tracheophyta</taxon>
        <taxon>Spermatophyta</taxon>
        <taxon>Magnoliopsida</taxon>
        <taxon>eudicotyledons</taxon>
        <taxon>Gunneridae</taxon>
        <taxon>Pentapetalae</taxon>
        <taxon>asterids</taxon>
        <taxon>Ericales</taxon>
        <taxon>Theaceae</taxon>
        <taxon>Camellia</taxon>
    </lineage>
</organism>
<name>A0ACC0IQB3_9ERIC</name>
<keyword evidence="2" id="KW-1185">Reference proteome</keyword>